<gene>
    <name evidence="2" type="ORF">A1O7_07245</name>
</gene>
<accession>W9VXE9</accession>
<dbReference type="AlphaFoldDB" id="W9VXE9"/>
<dbReference type="HOGENOM" id="CLU_1461174_0_0_1"/>
<evidence type="ECO:0000313" key="3">
    <source>
        <dbReference type="Proteomes" id="UP000019473"/>
    </source>
</evidence>
<evidence type="ECO:0000256" key="1">
    <source>
        <dbReference type="SAM" id="SignalP"/>
    </source>
</evidence>
<dbReference type="OrthoDB" id="4161346at2759"/>
<keyword evidence="1" id="KW-0732">Signal</keyword>
<feature type="chain" id="PRO_5004934197" description="Plasma membrane fusion protein PRM1" evidence="1">
    <location>
        <begin position="19"/>
        <end position="185"/>
    </location>
</feature>
<dbReference type="RefSeq" id="XP_007759435.1">
    <property type="nucleotide sequence ID" value="XM_007761245.1"/>
</dbReference>
<sequence length="185" mass="18722">MRCTAILAGVIFAASGLARPLDAVDTSLLSTELPEVPEISVPALPEKRQIDLSGLTDLVGGVVGEVTGTLTGLIPTLVGTLNEVGAIVDGLLENVETADIDGTLEEVESILSSTIDEINAITSTAGVDISGELATVQAELSTAITEAEALVGSVQSLIGLVSVTDTLSEVESLAATLVDLLASLL</sequence>
<dbReference type="Proteomes" id="UP000019473">
    <property type="component" value="Unassembled WGS sequence"/>
</dbReference>
<dbReference type="VEuPathDB" id="FungiDB:A1O7_07245"/>
<feature type="signal peptide" evidence="1">
    <location>
        <begin position="1"/>
        <end position="18"/>
    </location>
</feature>
<keyword evidence="3" id="KW-1185">Reference proteome</keyword>
<comment type="caution">
    <text evidence="2">The sequence shown here is derived from an EMBL/GenBank/DDBJ whole genome shotgun (WGS) entry which is preliminary data.</text>
</comment>
<proteinExistence type="predicted"/>
<organism evidence="2 3">
    <name type="scientific">Cladophialophora yegresii CBS 114405</name>
    <dbReference type="NCBI Taxonomy" id="1182544"/>
    <lineage>
        <taxon>Eukaryota</taxon>
        <taxon>Fungi</taxon>
        <taxon>Dikarya</taxon>
        <taxon>Ascomycota</taxon>
        <taxon>Pezizomycotina</taxon>
        <taxon>Eurotiomycetes</taxon>
        <taxon>Chaetothyriomycetidae</taxon>
        <taxon>Chaetothyriales</taxon>
        <taxon>Herpotrichiellaceae</taxon>
        <taxon>Cladophialophora</taxon>
    </lineage>
</organism>
<name>W9VXE9_9EURO</name>
<dbReference type="EMBL" id="AMGW01000005">
    <property type="protein sequence ID" value="EXJ56901.1"/>
    <property type="molecule type" value="Genomic_DNA"/>
</dbReference>
<dbReference type="GeneID" id="19181820"/>
<evidence type="ECO:0000313" key="2">
    <source>
        <dbReference type="EMBL" id="EXJ56901.1"/>
    </source>
</evidence>
<evidence type="ECO:0008006" key="4">
    <source>
        <dbReference type="Google" id="ProtNLM"/>
    </source>
</evidence>
<reference evidence="2 3" key="1">
    <citation type="submission" date="2013-03" db="EMBL/GenBank/DDBJ databases">
        <title>The Genome Sequence of Cladophialophora yegresii CBS 114405.</title>
        <authorList>
            <consortium name="The Broad Institute Genomics Platform"/>
            <person name="Cuomo C."/>
            <person name="de Hoog S."/>
            <person name="Gorbushina A."/>
            <person name="Walker B."/>
            <person name="Young S.K."/>
            <person name="Zeng Q."/>
            <person name="Gargeya S."/>
            <person name="Fitzgerald M."/>
            <person name="Haas B."/>
            <person name="Abouelleil A."/>
            <person name="Allen A.W."/>
            <person name="Alvarado L."/>
            <person name="Arachchi H.M."/>
            <person name="Berlin A.M."/>
            <person name="Chapman S.B."/>
            <person name="Gainer-Dewar J."/>
            <person name="Goldberg J."/>
            <person name="Griggs A."/>
            <person name="Gujja S."/>
            <person name="Hansen M."/>
            <person name="Howarth C."/>
            <person name="Imamovic A."/>
            <person name="Ireland A."/>
            <person name="Larimer J."/>
            <person name="McCowan C."/>
            <person name="Murphy C."/>
            <person name="Pearson M."/>
            <person name="Poon T.W."/>
            <person name="Priest M."/>
            <person name="Roberts A."/>
            <person name="Saif S."/>
            <person name="Shea T."/>
            <person name="Sisk P."/>
            <person name="Sykes S."/>
            <person name="Wortman J."/>
            <person name="Nusbaum C."/>
            <person name="Birren B."/>
        </authorList>
    </citation>
    <scope>NUCLEOTIDE SEQUENCE [LARGE SCALE GENOMIC DNA]</scope>
    <source>
        <strain evidence="2 3">CBS 114405</strain>
    </source>
</reference>
<protein>
    <recommendedName>
        <fullName evidence="4">Plasma membrane fusion protein PRM1</fullName>
    </recommendedName>
</protein>